<reference evidence="1" key="2">
    <citation type="submission" date="2022-12" db="EMBL/GenBank/DDBJ databases">
        <authorList>
            <person name="Sun Q."/>
            <person name="Zhou Y."/>
        </authorList>
    </citation>
    <scope>NUCLEOTIDE SEQUENCE</scope>
    <source>
        <strain evidence="1">CGMCC 1.15034</strain>
    </source>
</reference>
<name>A0AA87WCH8_9BRAD</name>
<dbReference type="Proteomes" id="UP000625079">
    <property type="component" value="Unassembled WGS sequence"/>
</dbReference>
<evidence type="ECO:0000313" key="1">
    <source>
        <dbReference type="EMBL" id="GGI34317.1"/>
    </source>
</evidence>
<accession>A0AA87WCH8</accession>
<protein>
    <submittedName>
        <fullName evidence="1">Uncharacterized protein</fullName>
    </submittedName>
</protein>
<evidence type="ECO:0000313" key="2">
    <source>
        <dbReference type="Proteomes" id="UP000625079"/>
    </source>
</evidence>
<comment type="caution">
    <text evidence="1">The sequence shown here is derived from an EMBL/GenBank/DDBJ whole genome shotgun (WGS) entry which is preliminary data.</text>
</comment>
<dbReference type="AlphaFoldDB" id="A0AA87WCH8"/>
<sequence>MLLTPILRELIESGTVQISDPSWTEQAAIDLAKQLSKAPKGEIENPAIAAT</sequence>
<proteinExistence type="predicted"/>
<organism evidence="1 2">
    <name type="scientific">Bradyrhizobium guangdongense</name>
    <dbReference type="NCBI Taxonomy" id="1325090"/>
    <lineage>
        <taxon>Bacteria</taxon>
        <taxon>Pseudomonadati</taxon>
        <taxon>Pseudomonadota</taxon>
        <taxon>Alphaproteobacteria</taxon>
        <taxon>Hyphomicrobiales</taxon>
        <taxon>Nitrobacteraceae</taxon>
        <taxon>Bradyrhizobium</taxon>
    </lineage>
</organism>
<dbReference type="EMBL" id="BMHC01000042">
    <property type="protein sequence ID" value="GGI34317.1"/>
    <property type="molecule type" value="Genomic_DNA"/>
</dbReference>
<gene>
    <name evidence="1" type="ORF">GCM10010987_78790</name>
</gene>
<reference evidence="1" key="1">
    <citation type="journal article" date="2014" name="Int. J. Syst. Evol. Microbiol.">
        <title>Complete genome sequence of Corynebacterium casei LMG S-19264T (=DSM 44701T), isolated from a smear-ripened cheese.</title>
        <authorList>
            <consortium name="US DOE Joint Genome Institute (JGI-PGF)"/>
            <person name="Walter F."/>
            <person name="Albersmeier A."/>
            <person name="Kalinowski J."/>
            <person name="Ruckert C."/>
        </authorList>
    </citation>
    <scope>NUCLEOTIDE SEQUENCE</scope>
    <source>
        <strain evidence="1">CGMCC 1.15034</strain>
    </source>
</reference>